<dbReference type="EMBL" id="CAXIXY010000009">
    <property type="protein sequence ID" value="CAL2094289.1"/>
    <property type="molecule type" value="Genomic_DNA"/>
</dbReference>
<name>A0ABP1EU47_9FLAO</name>
<reference evidence="1 2" key="1">
    <citation type="submission" date="2024-05" db="EMBL/GenBank/DDBJ databases">
        <authorList>
            <person name="Duchaud E."/>
        </authorList>
    </citation>
    <scope>NUCLEOTIDE SEQUENCE [LARGE SCALE GENOMIC DNA]</scope>
    <source>
        <strain evidence="1">Ena-SAMPLE-TAB-13-05-2024-13:56:06:370-140302</strain>
    </source>
</reference>
<keyword evidence="2" id="KW-1185">Reference proteome</keyword>
<organism evidence="1 2">
    <name type="scientific">Tenacibaculum platacis</name>
    <dbReference type="NCBI Taxonomy" id="3137852"/>
    <lineage>
        <taxon>Bacteria</taxon>
        <taxon>Pseudomonadati</taxon>
        <taxon>Bacteroidota</taxon>
        <taxon>Flavobacteriia</taxon>
        <taxon>Flavobacteriales</taxon>
        <taxon>Flavobacteriaceae</taxon>
        <taxon>Tenacibaculum</taxon>
    </lineage>
</organism>
<dbReference type="NCBIfam" id="TIGR03519">
    <property type="entry name" value="T9SS_PorP_fam"/>
    <property type="match status" value="1"/>
</dbReference>
<sequence length="332" mass="37300">MEVQLEKVGYILIDKIRREKMRLFMSNKLMLLLVVSYFVHSNVFSQQDPHYTQYMLNTMSVNPAYVGSKGHTVLTALGRTQWVGFDGAPDTQTLSYDSSLGFNGLGLGFNLVNDKLGPSHELYIDGNVSYTIETGEEGNLAFGLKLGGRILNVDWSIGNPNADGNDPSFAQNIVNRFLPTVGAGIYYHEPEWYIGLSVPNFLRQEHYDAQRATGEVAVERLHYFLIAGYVFDLTDDIKFKPAALAKVVFGAPMSLDVSANFMFNDRFRVGAAWRWDDSIAALLGIQVSESLHIGYAYDLTTSNYNVVNSGTHEVLLRYEIFKQARIKSPRFF</sequence>
<protein>
    <submittedName>
        <fullName evidence="1">Type IX secretion system PorP/SprF family membrane protein</fullName>
    </submittedName>
</protein>
<dbReference type="RefSeq" id="WP_348713869.1">
    <property type="nucleotide sequence ID" value="NZ_CAXIXY010000009.1"/>
</dbReference>
<dbReference type="Pfam" id="PF11751">
    <property type="entry name" value="PorP_SprF"/>
    <property type="match status" value="1"/>
</dbReference>
<dbReference type="InterPro" id="IPR019861">
    <property type="entry name" value="PorP/SprF_Bacteroidetes"/>
</dbReference>
<dbReference type="Proteomes" id="UP001497416">
    <property type="component" value="Unassembled WGS sequence"/>
</dbReference>
<accession>A0ABP1EU47</accession>
<gene>
    <name evidence="1" type="ORF">T190607A01A_70002</name>
</gene>
<evidence type="ECO:0000313" key="1">
    <source>
        <dbReference type="EMBL" id="CAL2094289.1"/>
    </source>
</evidence>
<proteinExistence type="predicted"/>
<evidence type="ECO:0000313" key="2">
    <source>
        <dbReference type="Proteomes" id="UP001497416"/>
    </source>
</evidence>
<comment type="caution">
    <text evidence="1">The sequence shown here is derived from an EMBL/GenBank/DDBJ whole genome shotgun (WGS) entry which is preliminary data.</text>
</comment>